<evidence type="ECO:0008006" key="3">
    <source>
        <dbReference type="Google" id="ProtNLM"/>
    </source>
</evidence>
<evidence type="ECO:0000313" key="2">
    <source>
        <dbReference type="Proteomes" id="UP001221757"/>
    </source>
</evidence>
<sequence>MAYSLDPPSRNHVRDLRSLPPPSPRLAIVNGLEAPLLLLHICHAWRQVAVSTPMLWATLEIDAESVGGTLWTYSNHGSPAPASVRFQSRSPVLSAILPAFWRHSPSIREECDLWNLIALSWTSREWIHTLWPSHCSRISPFVSGGMTLPTQLASTYSTMSRCSMNCSWNSPRPL</sequence>
<evidence type="ECO:0000313" key="1">
    <source>
        <dbReference type="EMBL" id="KAJ7693868.1"/>
    </source>
</evidence>
<accession>A0AAD7DL55</accession>
<proteinExistence type="predicted"/>
<dbReference type="Proteomes" id="UP001221757">
    <property type="component" value="Unassembled WGS sequence"/>
</dbReference>
<organism evidence="1 2">
    <name type="scientific">Mycena rosella</name>
    <name type="common">Pink bonnet</name>
    <name type="synonym">Agaricus rosellus</name>
    <dbReference type="NCBI Taxonomy" id="1033263"/>
    <lineage>
        <taxon>Eukaryota</taxon>
        <taxon>Fungi</taxon>
        <taxon>Dikarya</taxon>
        <taxon>Basidiomycota</taxon>
        <taxon>Agaricomycotina</taxon>
        <taxon>Agaricomycetes</taxon>
        <taxon>Agaricomycetidae</taxon>
        <taxon>Agaricales</taxon>
        <taxon>Marasmiineae</taxon>
        <taxon>Mycenaceae</taxon>
        <taxon>Mycena</taxon>
    </lineage>
</organism>
<name>A0AAD7DL55_MYCRO</name>
<keyword evidence="2" id="KW-1185">Reference proteome</keyword>
<dbReference type="AlphaFoldDB" id="A0AAD7DL55"/>
<gene>
    <name evidence="1" type="ORF">B0H17DRAFT_1058505</name>
</gene>
<dbReference type="EMBL" id="JARKIE010000044">
    <property type="protein sequence ID" value="KAJ7693868.1"/>
    <property type="molecule type" value="Genomic_DNA"/>
</dbReference>
<protein>
    <recommendedName>
        <fullName evidence="3">F-box domain-containing protein</fullName>
    </recommendedName>
</protein>
<reference evidence="1" key="1">
    <citation type="submission" date="2023-03" db="EMBL/GenBank/DDBJ databases">
        <title>Massive genome expansion in bonnet fungi (Mycena s.s.) driven by repeated elements and novel gene families across ecological guilds.</title>
        <authorList>
            <consortium name="Lawrence Berkeley National Laboratory"/>
            <person name="Harder C.B."/>
            <person name="Miyauchi S."/>
            <person name="Viragh M."/>
            <person name="Kuo A."/>
            <person name="Thoen E."/>
            <person name="Andreopoulos B."/>
            <person name="Lu D."/>
            <person name="Skrede I."/>
            <person name="Drula E."/>
            <person name="Henrissat B."/>
            <person name="Morin E."/>
            <person name="Kohler A."/>
            <person name="Barry K."/>
            <person name="LaButti K."/>
            <person name="Morin E."/>
            <person name="Salamov A."/>
            <person name="Lipzen A."/>
            <person name="Mereny Z."/>
            <person name="Hegedus B."/>
            <person name="Baldrian P."/>
            <person name="Stursova M."/>
            <person name="Weitz H."/>
            <person name="Taylor A."/>
            <person name="Grigoriev I.V."/>
            <person name="Nagy L.G."/>
            <person name="Martin F."/>
            <person name="Kauserud H."/>
        </authorList>
    </citation>
    <scope>NUCLEOTIDE SEQUENCE</scope>
    <source>
        <strain evidence="1">CBHHK067</strain>
    </source>
</reference>
<comment type="caution">
    <text evidence="1">The sequence shown here is derived from an EMBL/GenBank/DDBJ whole genome shotgun (WGS) entry which is preliminary data.</text>
</comment>